<dbReference type="InterPro" id="IPR004839">
    <property type="entry name" value="Aminotransferase_I/II_large"/>
</dbReference>
<evidence type="ECO:0000256" key="3">
    <source>
        <dbReference type="ARBA" id="ARBA00022576"/>
    </source>
</evidence>
<dbReference type="PROSITE" id="PS00105">
    <property type="entry name" value="AA_TRANSFER_CLASS_1"/>
    <property type="match status" value="1"/>
</dbReference>
<dbReference type="PATRIC" id="fig|1423772.3.peg.1846"/>
<proteinExistence type="inferred from homology"/>
<comment type="similarity">
    <text evidence="2 6">Belongs to the class-I pyridoxal-phosphate-dependent aminotransferase family.</text>
</comment>
<dbReference type="Pfam" id="PF00155">
    <property type="entry name" value="Aminotran_1_2"/>
    <property type="match status" value="1"/>
</dbReference>
<organism evidence="8 9">
    <name type="scientific">Ligilactobacillus murinus DSM 20452 = NBRC 14221</name>
    <dbReference type="NCBI Taxonomy" id="1423772"/>
    <lineage>
        <taxon>Bacteria</taxon>
        <taxon>Bacillati</taxon>
        <taxon>Bacillota</taxon>
        <taxon>Bacilli</taxon>
        <taxon>Lactobacillales</taxon>
        <taxon>Lactobacillaceae</taxon>
        <taxon>Ligilactobacillus</taxon>
    </lineage>
</organism>
<dbReference type="Gene3D" id="3.90.1150.10">
    <property type="entry name" value="Aspartate Aminotransferase, domain 1"/>
    <property type="match status" value="1"/>
</dbReference>
<dbReference type="Proteomes" id="UP000051612">
    <property type="component" value="Unassembled WGS sequence"/>
</dbReference>
<dbReference type="InterPro" id="IPR015422">
    <property type="entry name" value="PyrdxlP-dep_Trfase_small"/>
</dbReference>
<dbReference type="InterPro" id="IPR015421">
    <property type="entry name" value="PyrdxlP-dep_Trfase_major"/>
</dbReference>
<dbReference type="AlphaFoldDB" id="A0A0R2AS66"/>
<dbReference type="InterPro" id="IPR004838">
    <property type="entry name" value="NHTrfase_class1_PyrdxlP-BS"/>
</dbReference>
<gene>
    <name evidence="8" type="ORF">FC48_GL001734</name>
</gene>
<dbReference type="SUPFAM" id="SSF53383">
    <property type="entry name" value="PLP-dependent transferases"/>
    <property type="match status" value="1"/>
</dbReference>
<comment type="caution">
    <text evidence="8">The sequence shown here is derived from an EMBL/GenBank/DDBJ whole genome shotgun (WGS) entry which is preliminary data.</text>
</comment>
<keyword evidence="3 6" id="KW-0032">Aminotransferase</keyword>
<evidence type="ECO:0000256" key="2">
    <source>
        <dbReference type="ARBA" id="ARBA00007441"/>
    </source>
</evidence>
<evidence type="ECO:0000313" key="8">
    <source>
        <dbReference type="EMBL" id="KRM70209.1"/>
    </source>
</evidence>
<dbReference type="InterPro" id="IPR050596">
    <property type="entry name" value="AspAT/PAT-like"/>
</dbReference>
<evidence type="ECO:0000313" key="9">
    <source>
        <dbReference type="Proteomes" id="UP000051612"/>
    </source>
</evidence>
<dbReference type="PANTHER" id="PTHR46383:SF1">
    <property type="entry name" value="ASPARTATE AMINOTRANSFERASE"/>
    <property type="match status" value="1"/>
</dbReference>
<dbReference type="FunFam" id="3.40.640.10:FF:000033">
    <property type="entry name" value="Aspartate aminotransferase"/>
    <property type="match status" value="1"/>
</dbReference>
<comment type="cofactor">
    <cofactor evidence="1 6">
        <name>pyridoxal 5'-phosphate</name>
        <dbReference type="ChEBI" id="CHEBI:597326"/>
    </cofactor>
</comment>
<dbReference type="CDD" id="cd00609">
    <property type="entry name" value="AAT_like"/>
    <property type="match status" value="1"/>
</dbReference>
<dbReference type="EMBL" id="AYYN01000176">
    <property type="protein sequence ID" value="KRM70209.1"/>
    <property type="molecule type" value="Genomic_DNA"/>
</dbReference>
<dbReference type="GO" id="GO:0030170">
    <property type="term" value="F:pyridoxal phosphate binding"/>
    <property type="evidence" value="ECO:0007669"/>
    <property type="project" value="InterPro"/>
</dbReference>
<evidence type="ECO:0000256" key="6">
    <source>
        <dbReference type="RuleBase" id="RU000481"/>
    </source>
</evidence>
<dbReference type="EC" id="2.6.1.-" evidence="6"/>
<name>A0A0R2AS66_9LACO</name>
<evidence type="ECO:0000256" key="5">
    <source>
        <dbReference type="ARBA" id="ARBA00022898"/>
    </source>
</evidence>
<protein>
    <recommendedName>
        <fullName evidence="6">Aminotransferase</fullName>
        <ecNumber evidence="6">2.6.1.-</ecNumber>
    </recommendedName>
</protein>
<dbReference type="RefSeq" id="WP_056960376.1">
    <property type="nucleotide sequence ID" value="NZ_AYYN01000176.1"/>
</dbReference>
<dbReference type="GO" id="GO:0006520">
    <property type="term" value="P:amino acid metabolic process"/>
    <property type="evidence" value="ECO:0007669"/>
    <property type="project" value="InterPro"/>
</dbReference>
<reference evidence="8 9" key="1">
    <citation type="journal article" date="2015" name="Genome Announc.">
        <title>Expanding the biotechnology potential of lactobacilli through comparative genomics of 213 strains and associated genera.</title>
        <authorList>
            <person name="Sun Z."/>
            <person name="Harris H.M."/>
            <person name="McCann A."/>
            <person name="Guo C."/>
            <person name="Argimon S."/>
            <person name="Zhang W."/>
            <person name="Yang X."/>
            <person name="Jeffery I.B."/>
            <person name="Cooney J.C."/>
            <person name="Kagawa T.F."/>
            <person name="Liu W."/>
            <person name="Song Y."/>
            <person name="Salvetti E."/>
            <person name="Wrobel A."/>
            <person name="Rasinkangas P."/>
            <person name="Parkhill J."/>
            <person name="Rea M.C."/>
            <person name="O'Sullivan O."/>
            <person name="Ritari J."/>
            <person name="Douillard F.P."/>
            <person name="Paul Ross R."/>
            <person name="Yang R."/>
            <person name="Briner A.E."/>
            <person name="Felis G.E."/>
            <person name="de Vos W.M."/>
            <person name="Barrangou R."/>
            <person name="Klaenhammer T.R."/>
            <person name="Caufield P.W."/>
            <person name="Cui Y."/>
            <person name="Zhang H."/>
            <person name="O'Toole P.W."/>
        </authorList>
    </citation>
    <scope>NUCLEOTIDE SEQUENCE [LARGE SCALE GENOMIC DNA]</scope>
    <source>
        <strain evidence="8 9">DSM 20452</strain>
    </source>
</reference>
<accession>A0A0R2AS66</accession>
<dbReference type="PANTHER" id="PTHR46383">
    <property type="entry name" value="ASPARTATE AMINOTRANSFERASE"/>
    <property type="match status" value="1"/>
</dbReference>
<feature type="domain" description="Aminotransferase class I/classII large" evidence="7">
    <location>
        <begin position="31"/>
        <end position="386"/>
    </location>
</feature>
<dbReference type="PRINTS" id="PR00753">
    <property type="entry name" value="ACCSYNTHASE"/>
</dbReference>
<evidence type="ECO:0000256" key="4">
    <source>
        <dbReference type="ARBA" id="ARBA00022679"/>
    </source>
</evidence>
<sequence>MELSKRVQNVSPSATLALSAKAKQLQKDGYDVKNLTVGEPNFNTPEHIKKAAIQAIQAGKSDFYTAALGIVELRKAIAKATNAQYHTDYTFENVAVTVGGKFSLYAISQTILDPGDEVLIPLPYWVSYSEQVKLAEGKPVFVLPETKSLKVTVAALEAKRTEKTKAVIINSPQNPSGVIYTRAELEAIGNWAVKNNIWLIADDMYNKLVYNGNSFVSLVELSEAIKQQTILTNGFSKTYSMTGWRVGYTLAKKELIAKLGTVVGHATGNLSAVSQYAALAALEQDQACVEEMRQAYEMRLNEIYPLVEKIPGFELTTKPEGAFYLFPNIQKALKATGFSDAPSFADALLSEAFVAVVPGEAFGMPGHIRLSYATSLEDLREAIVRIEKFVEKYSK</sequence>
<keyword evidence="5" id="KW-0663">Pyridoxal phosphate</keyword>
<keyword evidence="4 6" id="KW-0808">Transferase</keyword>
<dbReference type="Gene3D" id="3.40.640.10">
    <property type="entry name" value="Type I PLP-dependent aspartate aminotransferase-like (Major domain)"/>
    <property type="match status" value="1"/>
</dbReference>
<evidence type="ECO:0000259" key="7">
    <source>
        <dbReference type="Pfam" id="PF00155"/>
    </source>
</evidence>
<evidence type="ECO:0000256" key="1">
    <source>
        <dbReference type="ARBA" id="ARBA00001933"/>
    </source>
</evidence>
<dbReference type="InterPro" id="IPR015424">
    <property type="entry name" value="PyrdxlP-dep_Trfase"/>
</dbReference>
<dbReference type="GO" id="GO:0008483">
    <property type="term" value="F:transaminase activity"/>
    <property type="evidence" value="ECO:0007669"/>
    <property type="project" value="UniProtKB-KW"/>
</dbReference>